<dbReference type="RefSeq" id="WP_115557706.1">
    <property type="nucleotide sequence ID" value="NZ_CP031376.1"/>
</dbReference>
<feature type="transmembrane region" description="Helical" evidence="5">
    <location>
        <begin position="138"/>
        <end position="161"/>
    </location>
</feature>
<dbReference type="GO" id="GO:0016020">
    <property type="term" value="C:membrane"/>
    <property type="evidence" value="ECO:0007669"/>
    <property type="project" value="UniProtKB-SubCell"/>
</dbReference>
<evidence type="ECO:0000256" key="5">
    <source>
        <dbReference type="SAM" id="Phobius"/>
    </source>
</evidence>
<feature type="transmembrane region" description="Helical" evidence="5">
    <location>
        <begin position="21"/>
        <end position="41"/>
    </location>
</feature>
<gene>
    <name evidence="7" type="ORF">SALLE_v1c01010</name>
</gene>
<evidence type="ECO:0000256" key="3">
    <source>
        <dbReference type="ARBA" id="ARBA00022989"/>
    </source>
</evidence>
<comment type="subcellular location">
    <subcellularLocation>
        <location evidence="1">Membrane</location>
        <topology evidence="1">Multi-pass membrane protein</topology>
    </subcellularLocation>
</comment>
<evidence type="ECO:0000313" key="7">
    <source>
        <dbReference type="EMBL" id="AXK50777.1"/>
    </source>
</evidence>
<evidence type="ECO:0000259" key="6">
    <source>
        <dbReference type="Pfam" id="PF06271"/>
    </source>
</evidence>
<dbReference type="EMBL" id="CP031376">
    <property type="protein sequence ID" value="AXK50777.1"/>
    <property type="molecule type" value="Genomic_DNA"/>
</dbReference>
<keyword evidence="4 5" id="KW-0472">Membrane</keyword>
<keyword evidence="8" id="KW-1185">Reference proteome</keyword>
<feature type="transmembrane region" description="Helical" evidence="5">
    <location>
        <begin position="47"/>
        <end position="72"/>
    </location>
</feature>
<feature type="domain" description="RDD" evidence="6">
    <location>
        <begin position="15"/>
        <end position="125"/>
    </location>
</feature>
<dbReference type="AlphaFoldDB" id="A0A345Z2E8"/>
<evidence type="ECO:0000256" key="4">
    <source>
        <dbReference type="ARBA" id="ARBA00023136"/>
    </source>
</evidence>
<evidence type="ECO:0000313" key="8">
    <source>
        <dbReference type="Proteomes" id="UP000254792"/>
    </source>
</evidence>
<reference evidence="7 8" key="1">
    <citation type="submission" date="2018-07" db="EMBL/GenBank/DDBJ databases">
        <title>Complete genome sequence of Spiroplasma alleghenense PLHS-1 (ATCC 51752).</title>
        <authorList>
            <person name="Chou L."/>
            <person name="Lee T.-Y."/>
            <person name="Tsai Y.-M."/>
            <person name="Kuo C.-H."/>
        </authorList>
    </citation>
    <scope>NUCLEOTIDE SEQUENCE [LARGE SCALE GENOMIC DNA]</scope>
    <source>
        <strain evidence="7 8">PLHS-1</strain>
    </source>
</reference>
<dbReference type="KEGG" id="salx:SALLE_v1c01010"/>
<name>A0A345Z2E8_9MOLU</name>
<sequence>MKQVTNKEAATWEVASLTRITFARTFDLVISALPMLILQLFLKIDGWIGILINAFFALSLLIIYFIIIPCFISGNTIGKKVFQISIKSREKVGFKKIFFREGFFVLLPWLISFLIKVIALGIFYLGDHNNDDIMTNGFWIAFGIARFGDLFYLAWAAFMFITIKVQENNQSGIDLKYNIFVVKKNPIIEKAKDDGNDTKTNSRHIHLDENRPGEISDDIIREIEEID</sequence>
<evidence type="ECO:0000256" key="1">
    <source>
        <dbReference type="ARBA" id="ARBA00004141"/>
    </source>
</evidence>
<keyword evidence="2 5" id="KW-0812">Transmembrane</keyword>
<dbReference type="Pfam" id="PF06271">
    <property type="entry name" value="RDD"/>
    <property type="match status" value="1"/>
</dbReference>
<accession>A0A345Z2E8</accession>
<dbReference type="OrthoDB" id="392036at2"/>
<evidence type="ECO:0000256" key="2">
    <source>
        <dbReference type="ARBA" id="ARBA00022692"/>
    </source>
</evidence>
<feature type="transmembrane region" description="Helical" evidence="5">
    <location>
        <begin position="103"/>
        <end position="126"/>
    </location>
</feature>
<protein>
    <submittedName>
        <fullName evidence="7">RDD family protein</fullName>
    </submittedName>
</protein>
<dbReference type="InterPro" id="IPR010432">
    <property type="entry name" value="RDD"/>
</dbReference>
<keyword evidence="3 5" id="KW-1133">Transmembrane helix</keyword>
<dbReference type="Proteomes" id="UP000254792">
    <property type="component" value="Chromosome"/>
</dbReference>
<proteinExistence type="predicted"/>
<organism evidence="7 8">
    <name type="scientific">Spiroplasma alleghenense</name>
    <dbReference type="NCBI Taxonomy" id="216931"/>
    <lineage>
        <taxon>Bacteria</taxon>
        <taxon>Bacillati</taxon>
        <taxon>Mycoplasmatota</taxon>
        <taxon>Mollicutes</taxon>
        <taxon>Entomoplasmatales</taxon>
        <taxon>Spiroplasmataceae</taxon>
        <taxon>Spiroplasma</taxon>
    </lineage>
</organism>